<evidence type="ECO:0000256" key="2">
    <source>
        <dbReference type="ARBA" id="ARBA00022692"/>
    </source>
</evidence>
<feature type="transmembrane region" description="Helical" evidence="5">
    <location>
        <begin position="180"/>
        <end position="203"/>
    </location>
</feature>
<dbReference type="SUPFAM" id="SSF161084">
    <property type="entry name" value="MAPEG domain-like"/>
    <property type="match status" value="1"/>
</dbReference>
<name>A0ABQ6NCP6_9STRA</name>
<dbReference type="PANTHER" id="PTHR10250:SF26">
    <property type="entry name" value="GLUTATHIONE S-TRANSFERASE 3, MITOCHONDRIAL"/>
    <property type="match status" value="1"/>
</dbReference>
<dbReference type="InterPro" id="IPR023352">
    <property type="entry name" value="MAPEG-like_dom_sf"/>
</dbReference>
<organism evidence="6 7">
    <name type="scientific">Tetraparma gracilis</name>
    <dbReference type="NCBI Taxonomy" id="2962635"/>
    <lineage>
        <taxon>Eukaryota</taxon>
        <taxon>Sar</taxon>
        <taxon>Stramenopiles</taxon>
        <taxon>Ochrophyta</taxon>
        <taxon>Bolidophyceae</taxon>
        <taxon>Parmales</taxon>
        <taxon>Triparmaceae</taxon>
        <taxon>Tetraparma</taxon>
    </lineage>
</organism>
<evidence type="ECO:0000256" key="1">
    <source>
        <dbReference type="ARBA" id="ARBA00004141"/>
    </source>
</evidence>
<reference evidence="6 7" key="1">
    <citation type="journal article" date="2023" name="Commun. Biol.">
        <title>Genome analysis of Parmales, the sister group of diatoms, reveals the evolutionary specialization of diatoms from phago-mixotrophs to photoautotrophs.</title>
        <authorList>
            <person name="Ban H."/>
            <person name="Sato S."/>
            <person name="Yoshikawa S."/>
            <person name="Yamada K."/>
            <person name="Nakamura Y."/>
            <person name="Ichinomiya M."/>
            <person name="Sato N."/>
            <person name="Blanc-Mathieu R."/>
            <person name="Endo H."/>
            <person name="Kuwata A."/>
            <person name="Ogata H."/>
        </authorList>
    </citation>
    <scope>NUCLEOTIDE SEQUENCE [LARGE SCALE GENOMIC DNA]</scope>
</reference>
<dbReference type="EMBL" id="BRYB01006387">
    <property type="protein sequence ID" value="GMI56375.1"/>
    <property type="molecule type" value="Genomic_DNA"/>
</dbReference>
<keyword evidence="4 5" id="KW-0472">Membrane</keyword>
<evidence type="ECO:0008006" key="8">
    <source>
        <dbReference type="Google" id="ProtNLM"/>
    </source>
</evidence>
<dbReference type="Proteomes" id="UP001165060">
    <property type="component" value="Unassembled WGS sequence"/>
</dbReference>
<keyword evidence="3 5" id="KW-1133">Transmembrane helix</keyword>
<dbReference type="InterPro" id="IPR050997">
    <property type="entry name" value="MAPEG"/>
</dbReference>
<accession>A0ABQ6NCP6</accession>
<protein>
    <recommendedName>
        <fullName evidence="8">Glutathione transferase</fullName>
    </recommendedName>
</protein>
<gene>
    <name evidence="6" type="ORF">TeGR_g13946</name>
</gene>
<comment type="caution">
    <text evidence="6">The sequence shown here is derived from an EMBL/GenBank/DDBJ whole genome shotgun (WGS) entry which is preliminary data.</text>
</comment>
<dbReference type="Pfam" id="PF01124">
    <property type="entry name" value="MAPEG"/>
    <property type="match status" value="1"/>
</dbReference>
<evidence type="ECO:0000256" key="3">
    <source>
        <dbReference type="ARBA" id="ARBA00022989"/>
    </source>
</evidence>
<dbReference type="InterPro" id="IPR001129">
    <property type="entry name" value="Membr-assoc_MAPEG"/>
</dbReference>
<keyword evidence="7" id="KW-1185">Reference proteome</keyword>
<sequence>MATIAILLITSVGIGGFGGYAEKVLLPDVMPDQAKFLLDPSPNVPGVTKGFGLLLAIMFVYTFWLTMLGFSVGGKRKTFKELAKKDGEKMVEERYSLPNLYVEGNTKWAKAFNCVQRSHQQQLETLPQFFFCLAVAGPIFPLTSSLLALMSLLCRYVWAAGYSNMDADPAKRYDHPLSKYVWSALFGSYWMVFAAALSVAGVVSY</sequence>
<feature type="transmembrane region" description="Helical" evidence="5">
    <location>
        <begin position="129"/>
        <end position="160"/>
    </location>
</feature>
<evidence type="ECO:0000256" key="4">
    <source>
        <dbReference type="ARBA" id="ARBA00023136"/>
    </source>
</evidence>
<dbReference type="Gene3D" id="1.20.120.550">
    <property type="entry name" value="Membrane associated eicosanoid/glutathione metabolism-like domain"/>
    <property type="match status" value="1"/>
</dbReference>
<evidence type="ECO:0000313" key="6">
    <source>
        <dbReference type="EMBL" id="GMI56375.1"/>
    </source>
</evidence>
<evidence type="ECO:0000313" key="7">
    <source>
        <dbReference type="Proteomes" id="UP001165060"/>
    </source>
</evidence>
<comment type="subcellular location">
    <subcellularLocation>
        <location evidence="1">Membrane</location>
        <topology evidence="1">Multi-pass membrane protein</topology>
    </subcellularLocation>
</comment>
<feature type="transmembrane region" description="Helical" evidence="5">
    <location>
        <begin position="50"/>
        <end position="70"/>
    </location>
</feature>
<proteinExistence type="predicted"/>
<dbReference type="PANTHER" id="PTHR10250">
    <property type="entry name" value="MICROSOMAL GLUTATHIONE S-TRANSFERASE"/>
    <property type="match status" value="1"/>
</dbReference>
<evidence type="ECO:0000256" key="5">
    <source>
        <dbReference type="SAM" id="Phobius"/>
    </source>
</evidence>
<keyword evidence="2 5" id="KW-0812">Transmembrane</keyword>